<dbReference type="PANTHER" id="PTHR30537:SF72">
    <property type="entry name" value="LYSR FAMILY TRANSCRIPTIONAL REGULATOR"/>
    <property type="match status" value="1"/>
</dbReference>
<dbReference type="InterPro" id="IPR005119">
    <property type="entry name" value="LysR_subst-bd"/>
</dbReference>
<evidence type="ECO:0000256" key="1">
    <source>
        <dbReference type="ARBA" id="ARBA00009437"/>
    </source>
</evidence>
<protein>
    <submittedName>
        <fullName evidence="6">LysR family transcriptional regulator</fullName>
    </submittedName>
</protein>
<dbReference type="Proteomes" id="UP000190965">
    <property type="component" value="Unassembled WGS sequence"/>
</dbReference>
<dbReference type="Pfam" id="PF00126">
    <property type="entry name" value="HTH_1"/>
    <property type="match status" value="1"/>
</dbReference>
<dbReference type="InterPro" id="IPR036390">
    <property type="entry name" value="WH_DNA-bd_sf"/>
</dbReference>
<organism evidence="6 7">
    <name type="scientific">Pseudomonas fluorescens</name>
    <dbReference type="NCBI Taxonomy" id="294"/>
    <lineage>
        <taxon>Bacteria</taxon>
        <taxon>Pseudomonadati</taxon>
        <taxon>Pseudomonadota</taxon>
        <taxon>Gammaproteobacteria</taxon>
        <taxon>Pseudomonadales</taxon>
        <taxon>Pseudomonadaceae</taxon>
        <taxon>Pseudomonas</taxon>
    </lineage>
</organism>
<dbReference type="GO" id="GO:0003700">
    <property type="term" value="F:DNA-binding transcription factor activity"/>
    <property type="evidence" value="ECO:0007669"/>
    <property type="project" value="InterPro"/>
</dbReference>
<dbReference type="InterPro" id="IPR000847">
    <property type="entry name" value="LysR_HTH_N"/>
</dbReference>
<dbReference type="InterPro" id="IPR036388">
    <property type="entry name" value="WH-like_DNA-bd_sf"/>
</dbReference>
<feature type="domain" description="HTH lysR-type" evidence="5">
    <location>
        <begin position="1"/>
        <end position="59"/>
    </location>
</feature>
<sequence length="295" mass="32915">MDSLSGMAVFVQAAQMGSFVGAGKHLGISASAVSKSIARLEEKLEVRLFHRSTRSLTLTAEGTRFLQRCRRIIQELEAAGEELRQTASSPQGPLRVSLPMIGKPFLPVFAEFQLLYPDIQLDLEFSDRLVDIIAEGFDAVIRSGVPKDSGLSARCLGRYRMLAVGSPDYFARHGKPARPRDLAEHRCIHFRFPDTGKLQRWMIQEDAQTERELPCTLICNSVEGRVCFALKGLGITYAADFMVREYLASGELRSVLEAYSEENGTFNLLWPSGRQVPLKLRALIDFLSDRIGFLS</sequence>
<dbReference type="PANTHER" id="PTHR30537">
    <property type="entry name" value="HTH-TYPE TRANSCRIPTIONAL REGULATOR"/>
    <property type="match status" value="1"/>
</dbReference>
<dbReference type="PROSITE" id="PS50931">
    <property type="entry name" value="HTH_LYSR"/>
    <property type="match status" value="1"/>
</dbReference>
<comment type="similarity">
    <text evidence="1">Belongs to the LysR transcriptional regulatory family.</text>
</comment>
<dbReference type="Gene3D" id="3.40.190.10">
    <property type="entry name" value="Periplasmic binding protein-like II"/>
    <property type="match status" value="2"/>
</dbReference>
<gene>
    <name evidence="6" type="ORF">BFW87_26410</name>
</gene>
<evidence type="ECO:0000313" key="7">
    <source>
        <dbReference type="Proteomes" id="UP000190965"/>
    </source>
</evidence>
<reference evidence="6 7" key="1">
    <citation type="submission" date="2016-12" db="EMBL/GenBank/DDBJ databases">
        <title>Draft genome sequences of seven strains of Pseudomonas fluorescens that produce 4-formylaminooxyvinylglycine.</title>
        <authorList>
            <person name="Okrent R.A."/>
            <person name="Manning V.A."/>
            <person name="Trippe K.M."/>
        </authorList>
    </citation>
    <scope>NUCLEOTIDE SEQUENCE [LARGE SCALE GENOMIC DNA]</scope>
    <source>
        <strain evidence="6 7">P5A</strain>
    </source>
</reference>
<accession>A0A1T2Y2C8</accession>
<keyword evidence="4" id="KW-0804">Transcription</keyword>
<evidence type="ECO:0000256" key="4">
    <source>
        <dbReference type="ARBA" id="ARBA00023163"/>
    </source>
</evidence>
<evidence type="ECO:0000313" key="6">
    <source>
        <dbReference type="EMBL" id="OPA86277.1"/>
    </source>
</evidence>
<dbReference type="SUPFAM" id="SSF53850">
    <property type="entry name" value="Periplasmic binding protein-like II"/>
    <property type="match status" value="1"/>
</dbReference>
<dbReference type="GO" id="GO:0006351">
    <property type="term" value="P:DNA-templated transcription"/>
    <property type="evidence" value="ECO:0007669"/>
    <property type="project" value="TreeGrafter"/>
</dbReference>
<dbReference type="RefSeq" id="WP_078742648.1">
    <property type="nucleotide sequence ID" value="NZ_MSDF01000052.1"/>
</dbReference>
<dbReference type="EMBL" id="MSDF01000052">
    <property type="protein sequence ID" value="OPA86277.1"/>
    <property type="molecule type" value="Genomic_DNA"/>
</dbReference>
<dbReference type="Pfam" id="PF03466">
    <property type="entry name" value="LysR_substrate"/>
    <property type="match status" value="1"/>
</dbReference>
<comment type="caution">
    <text evidence="6">The sequence shown here is derived from an EMBL/GenBank/DDBJ whole genome shotgun (WGS) entry which is preliminary data.</text>
</comment>
<evidence type="ECO:0000256" key="3">
    <source>
        <dbReference type="ARBA" id="ARBA00023125"/>
    </source>
</evidence>
<name>A0A1T2Y2C8_PSEFL</name>
<dbReference type="SUPFAM" id="SSF46785">
    <property type="entry name" value="Winged helix' DNA-binding domain"/>
    <property type="match status" value="1"/>
</dbReference>
<proteinExistence type="inferred from homology"/>
<evidence type="ECO:0000256" key="2">
    <source>
        <dbReference type="ARBA" id="ARBA00023015"/>
    </source>
</evidence>
<dbReference type="AlphaFoldDB" id="A0A1T2Y2C8"/>
<dbReference type="Gene3D" id="1.10.10.10">
    <property type="entry name" value="Winged helix-like DNA-binding domain superfamily/Winged helix DNA-binding domain"/>
    <property type="match status" value="1"/>
</dbReference>
<evidence type="ECO:0000259" key="5">
    <source>
        <dbReference type="PROSITE" id="PS50931"/>
    </source>
</evidence>
<dbReference type="OrthoDB" id="9110639at2"/>
<keyword evidence="2" id="KW-0805">Transcription regulation</keyword>
<dbReference type="CDD" id="cd08476">
    <property type="entry name" value="PBP2_CrgA_like_7"/>
    <property type="match status" value="1"/>
</dbReference>
<dbReference type="InterPro" id="IPR058163">
    <property type="entry name" value="LysR-type_TF_proteobact-type"/>
</dbReference>
<keyword evidence="3" id="KW-0238">DNA-binding</keyword>
<dbReference type="GO" id="GO:0043565">
    <property type="term" value="F:sequence-specific DNA binding"/>
    <property type="evidence" value="ECO:0007669"/>
    <property type="project" value="TreeGrafter"/>
</dbReference>
<dbReference type="FunFam" id="1.10.10.10:FF:000001">
    <property type="entry name" value="LysR family transcriptional regulator"/>
    <property type="match status" value="1"/>
</dbReference>